<organism evidence="2">
    <name type="scientific">Amphimedon queenslandica</name>
    <name type="common">Sponge</name>
    <dbReference type="NCBI Taxonomy" id="400682"/>
    <lineage>
        <taxon>Eukaryota</taxon>
        <taxon>Metazoa</taxon>
        <taxon>Porifera</taxon>
        <taxon>Demospongiae</taxon>
        <taxon>Heteroscleromorpha</taxon>
        <taxon>Haplosclerida</taxon>
        <taxon>Niphatidae</taxon>
        <taxon>Amphimedon</taxon>
    </lineage>
</organism>
<accession>A0A1X7SE83</accession>
<protein>
    <recommendedName>
        <fullName evidence="1">HTH psq-type domain-containing protein</fullName>
    </recommendedName>
</protein>
<feature type="domain" description="HTH psq-type" evidence="1">
    <location>
        <begin position="1"/>
        <end position="38"/>
    </location>
</feature>
<dbReference type="InterPro" id="IPR007889">
    <property type="entry name" value="HTH_Psq"/>
</dbReference>
<name>A0A1X7SE83_AMPQE</name>
<dbReference type="Pfam" id="PF05225">
    <property type="entry name" value="HTH_psq"/>
    <property type="match status" value="1"/>
</dbReference>
<evidence type="ECO:0000313" key="2">
    <source>
        <dbReference type="EnsemblMetazoa" id="Aqu2.1.00378_001"/>
    </source>
</evidence>
<evidence type="ECO:0000259" key="1">
    <source>
        <dbReference type="Pfam" id="PF05225"/>
    </source>
</evidence>
<dbReference type="EnsemblMetazoa" id="Aqu2.1.00378_001">
    <property type="protein sequence ID" value="Aqu2.1.00378_001"/>
    <property type="gene ID" value="Aqu2.1.00378"/>
</dbReference>
<dbReference type="SUPFAM" id="SSF46689">
    <property type="entry name" value="Homeodomain-like"/>
    <property type="match status" value="1"/>
</dbReference>
<dbReference type="GO" id="GO:0003677">
    <property type="term" value="F:DNA binding"/>
    <property type="evidence" value="ECO:0007669"/>
    <property type="project" value="InterPro"/>
</dbReference>
<dbReference type="InterPro" id="IPR009057">
    <property type="entry name" value="Homeodomain-like_sf"/>
</dbReference>
<reference evidence="2" key="1">
    <citation type="submission" date="2017-05" db="UniProtKB">
        <authorList>
            <consortium name="EnsemblMetazoa"/>
        </authorList>
    </citation>
    <scope>IDENTIFICATION</scope>
</reference>
<sequence>MIKAITAVENGTSIRHASELYAVPKSTLYDRVVGRVQHGTRPGPLSYLSEEEEEELVSFLIGCANIGYPHTIAQILGI</sequence>
<proteinExistence type="predicted"/>
<dbReference type="AlphaFoldDB" id="A0A1X7SE83"/>
<dbReference type="Gene3D" id="1.10.10.60">
    <property type="entry name" value="Homeodomain-like"/>
    <property type="match status" value="1"/>
</dbReference>
<dbReference type="InParanoid" id="A0A1X7SE83"/>